<reference evidence="2" key="2">
    <citation type="submission" date="2020-10" db="UniProtKB">
        <authorList>
            <consortium name="WormBaseParasite"/>
        </authorList>
    </citation>
    <scope>IDENTIFICATION</scope>
</reference>
<dbReference type="Proteomes" id="UP000492821">
    <property type="component" value="Unassembled WGS sequence"/>
</dbReference>
<name>A0A7E4V8V8_PANRE</name>
<keyword evidence="1" id="KW-1185">Reference proteome</keyword>
<accession>A0A7E4V8V8</accession>
<dbReference type="AlphaFoldDB" id="A0A7E4V8V8"/>
<sequence length="129" mass="14147">MLTFAPSLGQSASSGISTDFLWCHFDYATSTPSTSDFTCSKSAPTSSYSNPDCSSYSNFTYDKAYDLSTAIPDTEIFLTVQAAIRILQLADDFDKRLRAAKHRRHCQTSTSMTSRLLSWAATTAIAIFA</sequence>
<protein>
    <submittedName>
        <fullName evidence="2">G_PROTEIN_RECEP_F1_2 domain-containing protein</fullName>
    </submittedName>
</protein>
<reference evidence="1" key="1">
    <citation type="journal article" date="2013" name="Genetics">
        <title>The draft genome and transcriptome of Panagrellus redivivus are shaped by the harsh demands of a free-living lifestyle.</title>
        <authorList>
            <person name="Srinivasan J."/>
            <person name="Dillman A.R."/>
            <person name="Macchietto M.G."/>
            <person name="Heikkinen L."/>
            <person name="Lakso M."/>
            <person name="Fracchia K.M."/>
            <person name="Antoshechkin I."/>
            <person name="Mortazavi A."/>
            <person name="Wong G."/>
            <person name="Sternberg P.W."/>
        </authorList>
    </citation>
    <scope>NUCLEOTIDE SEQUENCE [LARGE SCALE GENOMIC DNA]</scope>
    <source>
        <strain evidence="1">MT8872</strain>
    </source>
</reference>
<organism evidence="1 2">
    <name type="scientific">Panagrellus redivivus</name>
    <name type="common">Microworm</name>
    <dbReference type="NCBI Taxonomy" id="6233"/>
    <lineage>
        <taxon>Eukaryota</taxon>
        <taxon>Metazoa</taxon>
        <taxon>Ecdysozoa</taxon>
        <taxon>Nematoda</taxon>
        <taxon>Chromadorea</taxon>
        <taxon>Rhabditida</taxon>
        <taxon>Tylenchina</taxon>
        <taxon>Panagrolaimomorpha</taxon>
        <taxon>Panagrolaimoidea</taxon>
        <taxon>Panagrolaimidae</taxon>
        <taxon>Panagrellus</taxon>
    </lineage>
</organism>
<proteinExistence type="predicted"/>
<dbReference type="WBParaSite" id="Pan_g18044.t1">
    <property type="protein sequence ID" value="Pan_g18044.t1"/>
    <property type="gene ID" value="Pan_g18044"/>
</dbReference>
<evidence type="ECO:0000313" key="2">
    <source>
        <dbReference type="WBParaSite" id="Pan_g18044.t1"/>
    </source>
</evidence>
<evidence type="ECO:0000313" key="1">
    <source>
        <dbReference type="Proteomes" id="UP000492821"/>
    </source>
</evidence>